<evidence type="ECO:0000313" key="2">
    <source>
        <dbReference type="Proteomes" id="UP001064027"/>
    </source>
</evidence>
<name>A0ACD4C3Z0_9BACI</name>
<reference evidence="1" key="1">
    <citation type="submission" date="2022-09" db="EMBL/GenBank/DDBJ databases">
        <title>Complete genome sequence of Rossellomorea vietnamensis strain RL-WG62, a newly isolated PGPR with the potential for plant salinity stress alleviation.</title>
        <authorList>
            <person name="Ren L."/>
            <person name="Wang G."/>
            <person name="Hu H."/>
        </authorList>
    </citation>
    <scope>NUCLEOTIDE SEQUENCE</scope>
    <source>
        <strain evidence="1">RL-WG62</strain>
    </source>
</reference>
<dbReference type="EMBL" id="CP104558">
    <property type="protein sequence ID" value="UXH43356.1"/>
    <property type="molecule type" value="Genomic_DNA"/>
</dbReference>
<sequence length="313" mass="34000">MEYFEGKVKNVLRTSDIKDSDKLGTEVIDSLENGDLTKQIETESFFRIPRDKITFNLPQKDNPLVLNFESLGSKEGKTTTLHTTMTIPIKKGSNSSVELPDFNSIPIPQNVRKECKNPTFIDNACKEILIIGSGSYAQNHNNLDGKRIYTTGALALDGNANSMTDTEIHTDGSMSLGKNMNNASKVILEVKGATAFGGQLRLDSSTVLIGGSMSVDGHMDLDKTTVYVGGSASVSKHLSISSDSKMCVAGDLEANQIEIGGKLFIKGTVRGKIKAGQPTYVDDTNFIEKCGVRSTSQTLTILWNDISTDVDYR</sequence>
<dbReference type="Proteomes" id="UP001064027">
    <property type="component" value="Chromosome"/>
</dbReference>
<gene>
    <name evidence="1" type="ORF">N5C46_17045</name>
</gene>
<accession>A0ACD4C3Z0</accession>
<organism evidence="1 2">
    <name type="scientific">Rossellomorea vietnamensis</name>
    <dbReference type="NCBI Taxonomy" id="218284"/>
    <lineage>
        <taxon>Bacteria</taxon>
        <taxon>Bacillati</taxon>
        <taxon>Bacillota</taxon>
        <taxon>Bacilli</taxon>
        <taxon>Bacillales</taxon>
        <taxon>Bacillaceae</taxon>
        <taxon>Rossellomorea</taxon>
    </lineage>
</organism>
<evidence type="ECO:0000313" key="1">
    <source>
        <dbReference type="EMBL" id="UXH43356.1"/>
    </source>
</evidence>
<keyword evidence="2" id="KW-1185">Reference proteome</keyword>
<proteinExistence type="predicted"/>
<protein>
    <submittedName>
        <fullName evidence="1">Uncharacterized protein</fullName>
    </submittedName>
</protein>